<protein>
    <submittedName>
        <fullName evidence="2">HD-GYP domain-containing protein (C-di-GMP phosphodiesterase class II)</fullName>
    </submittedName>
</protein>
<dbReference type="CDD" id="cd00077">
    <property type="entry name" value="HDc"/>
    <property type="match status" value="1"/>
</dbReference>
<proteinExistence type="predicted"/>
<dbReference type="SMART" id="SM00471">
    <property type="entry name" value="HDc"/>
    <property type="match status" value="1"/>
</dbReference>
<dbReference type="InterPro" id="IPR003607">
    <property type="entry name" value="HD/PDEase_dom"/>
</dbReference>
<reference evidence="2 3" key="1">
    <citation type="submission" date="2023-07" db="EMBL/GenBank/DDBJ databases">
        <title>Genomic Encyclopedia of Type Strains, Phase IV (KMG-IV): sequencing the most valuable type-strain genomes for metagenomic binning, comparative biology and taxonomic classification.</title>
        <authorList>
            <person name="Goeker M."/>
        </authorList>
    </citation>
    <scope>NUCLEOTIDE SEQUENCE [LARGE SCALE GENOMIC DNA]</scope>
    <source>
        <strain evidence="2 3">DSM 19154</strain>
    </source>
</reference>
<comment type="caution">
    <text evidence="2">The sequence shown here is derived from an EMBL/GenBank/DDBJ whole genome shotgun (WGS) entry which is preliminary data.</text>
</comment>
<dbReference type="PANTHER" id="PTHR43155">
    <property type="entry name" value="CYCLIC DI-GMP PHOSPHODIESTERASE PA4108-RELATED"/>
    <property type="match status" value="1"/>
</dbReference>
<evidence type="ECO:0000259" key="1">
    <source>
        <dbReference type="PROSITE" id="PS51832"/>
    </source>
</evidence>
<dbReference type="PROSITE" id="PS51832">
    <property type="entry name" value="HD_GYP"/>
    <property type="match status" value="1"/>
</dbReference>
<dbReference type="EMBL" id="JAUSUA010000008">
    <property type="protein sequence ID" value="MDQ0209148.1"/>
    <property type="molecule type" value="Genomic_DNA"/>
</dbReference>
<organism evidence="2 3">
    <name type="scientific">Alkalicoccobacillus murimartini</name>
    <dbReference type="NCBI Taxonomy" id="171685"/>
    <lineage>
        <taxon>Bacteria</taxon>
        <taxon>Bacillati</taxon>
        <taxon>Bacillota</taxon>
        <taxon>Bacilli</taxon>
        <taxon>Bacillales</taxon>
        <taxon>Bacillaceae</taxon>
        <taxon>Alkalicoccobacillus</taxon>
    </lineage>
</organism>
<dbReference type="SUPFAM" id="SSF109604">
    <property type="entry name" value="HD-domain/PDEase-like"/>
    <property type="match status" value="1"/>
</dbReference>
<dbReference type="RefSeq" id="WP_306985785.1">
    <property type="nucleotide sequence ID" value="NZ_JAUSUA010000008.1"/>
</dbReference>
<accession>A0ABT9YMQ1</accession>
<feature type="domain" description="HD-GYP" evidence="1">
    <location>
        <begin position="120"/>
        <end position="316"/>
    </location>
</feature>
<name>A0ABT9YMQ1_9BACI</name>
<evidence type="ECO:0000313" key="2">
    <source>
        <dbReference type="EMBL" id="MDQ0209148.1"/>
    </source>
</evidence>
<evidence type="ECO:0000313" key="3">
    <source>
        <dbReference type="Proteomes" id="UP001225034"/>
    </source>
</evidence>
<dbReference type="PANTHER" id="PTHR43155:SF2">
    <property type="entry name" value="CYCLIC DI-GMP PHOSPHODIESTERASE PA4108"/>
    <property type="match status" value="1"/>
</dbReference>
<dbReference type="Gene3D" id="1.10.3210.10">
    <property type="entry name" value="Hypothetical protein af1432"/>
    <property type="match status" value="1"/>
</dbReference>
<dbReference type="Pfam" id="PF13487">
    <property type="entry name" value="HD_5"/>
    <property type="match status" value="1"/>
</dbReference>
<dbReference type="InterPro" id="IPR037522">
    <property type="entry name" value="HD_GYP_dom"/>
</dbReference>
<keyword evidence="3" id="KW-1185">Reference proteome</keyword>
<sequence>MLVPTQILKEGCIVQADVFALASVPLIKRHTVLTNKHLEFLKAFFIKEVDIEYLLEDGEVFSTALEENLEVEAPLESEHPSFLSLYSEAIRVFKKNFESWQAGMPVSIHELRKVMDPLFEEVIQSPFKLMSLHEYAHRKDYRYHHSVSVALIAAALGHKMNYETKEWIQIGLAGLLSDIGMAKISPAILDKSGPLMCAEFEEIKKHPVYSYKMIKNAKGITAATKLAVLQHHERSDNQGYPFGVALDKIHPYSEIIAIADVYHAMSSERKYRSKQSTYYILEEMRLQTFGALHIPGVLALTEQLLQFSIGASVRLNTGEVGEIVFISPNNLTRPMIKQQQTGEIIDLQQNAHIHIEDILNWNKKTLA</sequence>
<dbReference type="Proteomes" id="UP001225034">
    <property type="component" value="Unassembled WGS sequence"/>
</dbReference>
<gene>
    <name evidence="2" type="ORF">J2S05_003983</name>
</gene>